<comment type="caution">
    <text evidence="3">The sequence shown here is derived from an EMBL/GenBank/DDBJ whole genome shotgun (WGS) entry which is preliminary data.</text>
</comment>
<dbReference type="AlphaFoldDB" id="A0A922MKT4"/>
<dbReference type="EMBL" id="JACEFF010000408">
    <property type="protein sequence ID" value="KAH9638259.1"/>
    <property type="molecule type" value="Genomic_DNA"/>
</dbReference>
<keyword evidence="2" id="KW-1133">Transmembrane helix</keyword>
<protein>
    <submittedName>
        <fullName evidence="3">Uncharacterized protein</fullName>
    </submittedName>
</protein>
<organism evidence="3 4">
    <name type="scientific">Spodoptera exigua</name>
    <name type="common">Beet armyworm</name>
    <name type="synonym">Noctua fulgens</name>
    <dbReference type="NCBI Taxonomy" id="7107"/>
    <lineage>
        <taxon>Eukaryota</taxon>
        <taxon>Metazoa</taxon>
        <taxon>Ecdysozoa</taxon>
        <taxon>Arthropoda</taxon>
        <taxon>Hexapoda</taxon>
        <taxon>Insecta</taxon>
        <taxon>Pterygota</taxon>
        <taxon>Neoptera</taxon>
        <taxon>Endopterygota</taxon>
        <taxon>Lepidoptera</taxon>
        <taxon>Glossata</taxon>
        <taxon>Ditrysia</taxon>
        <taxon>Noctuoidea</taxon>
        <taxon>Noctuidae</taxon>
        <taxon>Amphipyrinae</taxon>
        <taxon>Spodoptera</taxon>
    </lineage>
</organism>
<name>A0A922MKT4_SPOEX</name>
<accession>A0A922MKT4</accession>
<evidence type="ECO:0000313" key="4">
    <source>
        <dbReference type="Proteomes" id="UP000814243"/>
    </source>
</evidence>
<gene>
    <name evidence="3" type="ORF">HF086_013697</name>
</gene>
<feature type="compositionally biased region" description="Pro residues" evidence="1">
    <location>
        <begin position="58"/>
        <end position="67"/>
    </location>
</feature>
<keyword evidence="2" id="KW-0812">Transmembrane</keyword>
<proteinExistence type="predicted"/>
<reference evidence="3" key="1">
    <citation type="journal article" date="2021" name="G3 (Bethesda)">
        <title>Genome and transcriptome analysis of the beet armyworm Spodoptera exigua reveals targets for pest control. .</title>
        <authorList>
            <person name="Simon S."/>
            <person name="Breeschoten T."/>
            <person name="Jansen H.J."/>
            <person name="Dirks R.P."/>
            <person name="Schranz M.E."/>
            <person name="Ros V.I.D."/>
        </authorList>
    </citation>
    <scope>NUCLEOTIDE SEQUENCE</scope>
    <source>
        <strain evidence="3">TB_SE_WUR_2020</strain>
    </source>
</reference>
<dbReference type="Proteomes" id="UP000814243">
    <property type="component" value="Unassembled WGS sequence"/>
</dbReference>
<keyword evidence="2" id="KW-0472">Membrane</keyword>
<sequence>MARTRVVTVPDPEFTRNLLLHTAWLTLLYMLLLTLFEFIELVRPKPPPTAQIDNAQTAPPPSPPSSPSPETSEKLCPRCRALGARCLNINQNQRRQPLCRIL</sequence>
<feature type="transmembrane region" description="Helical" evidence="2">
    <location>
        <begin position="18"/>
        <end position="39"/>
    </location>
</feature>
<feature type="region of interest" description="Disordered" evidence="1">
    <location>
        <begin position="47"/>
        <end position="74"/>
    </location>
</feature>
<evidence type="ECO:0000256" key="2">
    <source>
        <dbReference type="SAM" id="Phobius"/>
    </source>
</evidence>
<evidence type="ECO:0000313" key="3">
    <source>
        <dbReference type="EMBL" id="KAH9638259.1"/>
    </source>
</evidence>
<evidence type="ECO:0000256" key="1">
    <source>
        <dbReference type="SAM" id="MobiDB-lite"/>
    </source>
</evidence>